<dbReference type="SUPFAM" id="SSF56954">
    <property type="entry name" value="Outer membrane efflux proteins (OEP)"/>
    <property type="match status" value="1"/>
</dbReference>
<dbReference type="AlphaFoldDB" id="A0AA40ZTW5"/>
<evidence type="ECO:0000256" key="3">
    <source>
        <dbReference type="SAM" id="Coils"/>
    </source>
</evidence>
<reference evidence="4 5" key="1">
    <citation type="journal article" date="2021" name="Sci. Rep.">
        <title>The distribution of antibiotic resistance genes in chicken gut microbiota commensals.</title>
        <authorList>
            <person name="Juricova H."/>
            <person name="Matiasovicova J."/>
            <person name="Kubasova T."/>
            <person name="Cejkova D."/>
            <person name="Rychlik I."/>
        </authorList>
    </citation>
    <scope>NUCLEOTIDE SEQUENCE [LARGE SCALE GENOMIC DNA]</scope>
    <source>
        <strain evidence="4 5">An421</strain>
    </source>
</reference>
<proteinExistence type="inferred from homology"/>
<dbReference type="PROSITE" id="PS51257">
    <property type="entry name" value="PROKAR_LIPOPROTEIN"/>
    <property type="match status" value="1"/>
</dbReference>
<organism evidence="4 5">
    <name type="scientific">Caecibacteroides pullorum</name>
    <dbReference type="NCBI Taxonomy" id="2725562"/>
    <lineage>
        <taxon>Bacteria</taxon>
        <taxon>Pseudomonadati</taxon>
        <taxon>Bacteroidota</taxon>
        <taxon>Bacteroidia</taxon>
        <taxon>Bacteroidales</taxon>
        <taxon>Bacteroidaceae</taxon>
        <taxon>Caecibacteroides</taxon>
    </lineage>
</organism>
<keyword evidence="2" id="KW-0564">Palmitate</keyword>
<keyword evidence="2" id="KW-0449">Lipoprotein</keyword>
<dbReference type="Gene3D" id="2.20.200.10">
    <property type="entry name" value="Outer membrane efflux proteins (OEP)"/>
    <property type="match status" value="1"/>
</dbReference>
<dbReference type="InterPro" id="IPR010131">
    <property type="entry name" value="MdtP/NodT-like"/>
</dbReference>
<keyword evidence="2" id="KW-0812">Transmembrane</keyword>
<name>A0AA40ZTW5_9BACT</name>
<keyword evidence="3" id="KW-0175">Coiled coil</keyword>
<dbReference type="InterPro" id="IPR003423">
    <property type="entry name" value="OMP_efflux"/>
</dbReference>
<dbReference type="Gene3D" id="1.20.1600.10">
    <property type="entry name" value="Outer membrane efflux proteins (OEP)"/>
    <property type="match status" value="1"/>
</dbReference>
<evidence type="ECO:0000256" key="2">
    <source>
        <dbReference type="RuleBase" id="RU362097"/>
    </source>
</evidence>
<keyword evidence="2" id="KW-1134">Transmembrane beta strand</keyword>
<dbReference type="GO" id="GO:0015562">
    <property type="term" value="F:efflux transmembrane transporter activity"/>
    <property type="evidence" value="ECO:0007669"/>
    <property type="project" value="InterPro"/>
</dbReference>
<gene>
    <name evidence="4" type="ORF">H6D15_10205</name>
</gene>
<evidence type="ECO:0000313" key="4">
    <source>
        <dbReference type="EMBL" id="MBM6857966.1"/>
    </source>
</evidence>
<dbReference type="NCBIfam" id="TIGR01845">
    <property type="entry name" value="outer_NodT"/>
    <property type="match status" value="1"/>
</dbReference>
<comment type="similarity">
    <text evidence="1 2">Belongs to the outer membrane factor (OMF) (TC 1.B.17) family.</text>
</comment>
<comment type="caution">
    <text evidence="4">The sequence shown here is derived from an EMBL/GenBank/DDBJ whole genome shotgun (WGS) entry which is preliminary data.</text>
</comment>
<keyword evidence="2" id="KW-0472">Membrane</keyword>
<sequence>MNAKQKFIILGTTLLLSGCGIYTKYEPQDTVPDNLYGEEAASLSADTTSIADIDWRDFFNDPYLQALIEKGLAQNTDVQTANLRIEEAKASLLSAKLAFLPSFALSPQGSINTVESQVSRTYTLPITASWELDIFGKLRNAKRQAKAAYAQSEDYRQAVYSSLTANIANTYYTLLMLDEQLDISRQTANSWKETVSSTQALMDAGLADEAAVSQMQATYYEVQNSVIDLEEQINQVENSLSLLLAETPRHYPRGKLSDQEFTSDLSTGIPLQMLSRRPDVRMTERQLEQAFYTTNQATAAFYPSITLSGSAGWTNSIGSLISNPAQFITSALASLTEPLFNRGTLIARRRIAKAQQEEALLAFRQQLLDAGTEVNDALVSYQTSKRKKENYRQQIEALERAYTSTSLLMENGNTTYLEVLTARQSLLAAQLSQTANQFKEIQSLINLYQALGGGQEL</sequence>
<dbReference type="PANTHER" id="PTHR30203">
    <property type="entry name" value="OUTER MEMBRANE CATION EFFLUX PROTEIN"/>
    <property type="match status" value="1"/>
</dbReference>
<protein>
    <submittedName>
        <fullName evidence="4">Efflux transporter outer membrane subunit</fullName>
    </submittedName>
</protein>
<feature type="coiled-coil region" evidence="3">
    <location>
        <begin position="381"/>
        <end position="408"/>
    </location>
</feature>
<dbReference type="RefSeq" id="WP_204972213.1">
    <property type="nucleotide sequence ID" value="NZ_JAAZTS010000015.1"/>
</dbReference>
<dbReference type="EMBL" id="JACJMO010000015">
    <property type="protein sequence ID" value="MBM6857966.1"/>
    <property type="molecule type" value="Genomic_DNA"/>
</dbReference>
<evidence type="ECO:0000313" key="5">
    <source>
        <dbReference type="Proteomes" id="UP000698924"/>
    </source>
</evidence>
<dbReference type="GO" id="GO:0005886">
    <property type="term" value="C:plasma membrane"/>
    <property type="evidence" value="ECO:0007669"/>
    <property type="project" value="UniProtKB-SubCell"/>
</dbReference>
<keyword evidence="5" id="KW-1185">Reference proteome</keyword>
<dbReference type="PANTHER" id="PTHR30203:SF33">
    <property type="entry name" value="BLR4455 PROTEIN"/>
    <property type="match status" value="1"/>
</dbReference>
<evidence type="ECO:0000256" key="1">
    <source>
        <dbReference type="ARBA" id="ARBA00007613"/>
    </source>
</evidence>
<feature type="coiled-coil region" evidence="3">
    <location>
        <begin position="219"/>
        <end position="246"/>
    </location>
</feature>
<dbReference type="Pfam" id="PF02321">
    <property type="entry name" value="OEP"/>
    <property type="match status" value="2"/>
</dbReference>
<dbReference type="Proteomes" id="UP000698924">
    <property type="component" value="Unassembled WGS sequence"/>
</dbReference>
<comment type="subcellular location">
    <subcellularLocation>
        <location evidence="2">Cell membrane</location>
        <topology evidence="2">Lipid-anchor</topology>
    </subcellularLocation>
</comment>
<accession>A0AA40ZTW5</accession>